<evidence type="ECO:0000256" key="1">
    <source>
        <dbReference type="ARBA" id="ARBA00022729"/>
    </source>
</evidence>
<organism evidence="4 5">
    <name type="scientific">Thalassococcus halodurans</name>
    <dbReference type="NCBI Taxonomy" id="373675"/>
    <lineage>
        <taxon>Bacteria</taxon>
        <taxon>Pseudomonadati</taxon>
        <taxon>Pseudomonadota</taxon>
        <taxon>Alphaproteobacteria</taxon>
        <taxon>Rhodobacterales</taxon>
        <taxon>Roseobacteraceae</taxon>
        <taxon>Thalassococcus</taxon>
    </lineage>
</organism>
<dbReference type="OrthoDB" id="1488578at2"/>
<name>A0A1H5Z1D4_9RHOB</name>
<dbReference type="Proteomes" id="UP000236752">
    <property type="component" value="Unassembled WGS sequence"/>
</dbReference>
<dbReference type="AlphaFoldDB" id="A0A1H5Z1D4"/>
<protein>
    <submittedName>
        <fullName evidence="4">Repeat domain-containing protein</fullName>
    </submittedName>
</protein>
<dbReference type="InterPro" id="IPR013517">
    <property type="entry name" value="FG-GAP"/>
</dbReference>
<dbReference type="PANTHER" id="PTHR16026:SF0">
    <property type="entry name" value="CARTILAGE ACIDIC PROTEIN 1"/>
    <property type="match status" value="1"/>
</dbReference>
<keyword evidence="1 2" id="KW-0732">Signal</keyword>
<dbReference type="InterPro" id="IPR028994">
    <property type="entry name" value="Integrin_alpha_N"/>
</dbReference>
<dbReference type="PANTHER" id="PTHR16026">
    <property type="entry name" value="CARTILAGE ACIDIC PROTEIN 1"/>
    <property type="match status" value="1"/>
</dbReference>
<accession>A0A1H5Z1D4</accession>
<reference evidence="4 5" key="1">
    <citation type="submission" date="2016-10" db="EMBL/GenBank/DDBJ databases">
        <authorList>
            <person name="de Groot N.N."/>
        </authorList>
    </citation>
    <scope>NUCLEOTIDE SEQUENCE [LARGE SCALE GENOMIC DNA]</scope>
    <source>
        <strain evidence="4 5">DSM 26915</strain>
    </source>
</reference>
<feature type="chain" id="PRO_5009291160" evidence="2">
    <location>
        <begin position="18"/>
        <end position="511"/>
    </location>
</feature>
<dbReference type="InterPro" id="IPR027039">
    <property type="entry name" value="Crtac1"/>
</dbReference>
<dbReference type="Gene3D" id="2.130.10.130">
    <property type="entry name" value="Integrin alpha, N-terminal"/>
    <property type="match status" value="1"/>
</dbReference>
<proteinExistence type="predicted"/>
<keyword evidence="5" id="KW-1185">Reference proteome</keyword>
<feature type="domain" description="ASPIC/UnbV" evidence="3">
    <location>
        <begin position="432"/>
        <end position="497"/>
    </location>
</feature>
<evidence type="ECO:0000313" key="5">
    <source>
        <dbReference type="Proteomes" id="UP000236752"/>
    </source>
</evidence>
<gene>
    <name evidence="4" type="ORF">SAMN04488045_2365</name>
</gene>
<evidence type="ECO:0000256" key="2">
    <source>
        <dbReference type="SAM" id="SignalP"/>
    </source>
</evidence>
<evidence type="ECO:0000259" key="3">
    <source>
        <dbReference type="Pfam" id="PF07593"/>
    </source>
</evidence>
<dbReference type="EMBL" id="FNUZ01000003">
    <property type="protein sequence ID" value="SEG30032.1"/>
    <property type="molecule type" value="Genomic_DNA"/>
</dbReference>
<dbReference type="SUPFAM" id="SSF69318">
    <property type="entry name" value="Integrin alpha N-terminal domain"/>
    <property type="match status" value="1"/>
</dbReference>
<dbReference type="Pfam" id="PF07593">
    <property type="entry name" value="UnbV_ASPIC"/>
    <property type="match status" value="1"/>
</dbReference>
<dbReference type="RefSeq" id="WP_103910679.1">
    <property type="nucleotide sequence ID" value="NZ_FNUZ01000003.1"/>
</dbReference>
<dbReference type="Pfam" id="PF13517">
    <property type="entry name" value="FG-GAP_3"/>
    <property type="match status" value="1"/>
</dbReference>
<feature type="signal peptide" evidence="2">
    <location>
        <begin position="1"/>
        <end position="17"/>
    </location>
</feature>
<sequence>MQAKLYVLLLAASPAIAGPKFEPVAIPEHQYVGGWDHFVGGGLAVFDCSGDGLPELFAAGGEAPAGLFRNTSSSEVISFELDTPASIALTGLSGAYPIDVDSDGVTDLVLIGTGKNRLMKGGPDCAFSDFVDLGFISDDRWTTAFSATWGNGQTLPTLAFGNYVDRDDPNGPFEACDDNTLYRPKGASYAESVTLSPGFCALSMLFSDWSRSGQADLRVSNDRHYYVRGGSEQLWRLDETPRLLTEEDGWHEYELWGMGIASRDVTGDGLPDVMLSSMGDQRLQVMERAGSPSWVDAPYGWGTTAQRPYTGEDGRPSTGWHTAFGDVQNDGLDDIFIAKGNVEQMPGNAMLDPNSLLIAEGQRNWTEAGDTAGIASTHRGRGAALVDLNMDGLLDLAVVNRRAPVEVWQNVTAGTGAYLTVDLQQSGTNRDAVGAWIELDTGTRVIAREITVGGGHAGGSLVPEHFGLGKSQGVKLRVIWPDGVASDWAYAATNQNIKVVRNGKLLRIRPE</sequence>
<evidence type="ECO:0000313" key="4">
    <source>
        <dbReference type="EMBL" id="SEG30032.1"/>
    </source>
</evidence>
<dbReference type="InterPro" id="IPR011519">
    <property type="entry name" value="UnbV_ASPIC"/>
</dbReference>